<feature type="transmembrane region" description="Helical" evidence="1">
    <location>
        <begin position="81"/>
        <end position="99"/>
    </location>
</feature>
<evidence type="ECO:0000313" key="3">
    <source>
        <dbReference type="EMBL" id="SQI31229.1"/>
    </source>
</evidence>
<gene>
    <name evidence="3" type="ORF">NCTC10994_01941</name>
</gene>
<dbReference type="EMBL" id="LS483468">
    <property type="protein sequence ID" value="SQI31229.1"/>
    <property type="molecule type" value="Genomic_DNA"/>
</dbReference>
<evidence type="ECO:0000313" key="4">
    <source>
        <dbReference type="Proteomes" id="UP000249091"/>
    </source>
</evidence>
<protein>
    <submittedName>
        <fullName evidence="3">Hypothetical membrane protein</fullName>
    </submittedName>
</protein>
<feature type="transmembrane region" description="Helical" evidence="1">
    <location>
        <begin position="46"/>
        <end position="69"/>
    </location>
</feature>
<dbReference type="KEGG" id="rcr:NCTC10994_01941"/>
<evidence type="ECO:0000259" key="2">
    <source>
        <dbReference type="Pfam" id="PF10708"/>
    </source>
</evidence>
<dbReference type="Proteomes" id="UP000249091">
    <property type="component" value="Chromosome 1"/>
</dbReference>
<feature type="domain" description="DUF2510" evidence="2">
    <location>
        <begin position="5"/>
        <end position="34"/>
    </location>
</feature>
<keyword evidence="1" id="KW-0472">Membrane</keyword>
<sequence length="175" mass="18684">MNAPAGWHPDPQNPSIERWWDGQQWAEQTRPAPTLRASAGDRRYTANLIAALVASLGIIIGSLGPWASFFAFTKNGVEGDGVITLVLGVIAAVALFVRLSRGLGGWAALRWGVPVIGVVCVAISVYDLFDVTSITAEFFGEPVGVQVGWGLWLLLISSAVLCLTSSSVVKRPRKP</sequence>
<feature type="transmembrane region" description="Helical" evidence="1">
    <location>
        <begin position="111"/>
        <end position="129"/>
    </location>
</feature>
<keyword evidence="1" id="KW-0812">Transmembrane</keyword>
<proteinExistence type="predicted"/>
<reference evidence="3 4" key="1">
    <citation type="submission" date="2018-06" db="EMBL/GenBank/DDBJ databases">
        <authorList>
            <consortium name="Pathogen Informatics"/>
            <person name="Doyle S."/>
        </authorList>
    </citation>
    <scope>NUCLEOTIDE SEQUENCE [LARGE SCALE GENOMIC DNA]</scope>
    <source>
        <strain evidence="3 4">NCTC10994</strain>
    </source>
</reference>
<feature type="transmembrane region" description="Helical" evidence="1">
    <location>
        <begin position="149"/>
        <end position="169"/>
    </location>
</feature>
<name>A0A2X4TXY1_9NOCA</name>
<dbReference type="STRING" id="1219011.GCA_001895045_03035"/>
<keyword evidence="1" id="KW-1133">Transmembrane helix</keyword>
<organism evidence="3 4">
    <name type="scientific">Rhodococcus coprophilus</name>
    <dbReference type="NCBI Taxonomy" id="38310"/>
    <lineage>
        <taxon>Bacteria</taxon>
        <taxon>Bacillati</taxon>
        <taxon>Actinomycetota</taxon>
        <taxon>Actinomycetes</taxon>
        <taxon>Mycobacteriales</taxon>
        <taxon>Nocardiaceae</taxon>
        <taxon>Rhodococcus</taxon>
    </lineage>
</organism>
<dbReference type="AlphaFoldDB" id="A0A2X4TXY1"/>
<dbReference type="InterPro" id="IPR018929">
    <property type="entry name" value="DUF2510"/>
</dbReference>
<dbReference type="Pfam" id="PF10708">
    <property type="entry name" value="DUF2510"/>
    <property type="match status" value="1"/>
</dbReference>
<keyword evidence="4" id="KW-1185">Reference proteome</keyword>
<accession>A0A2X4TXY1</accession>
<evidence type="ECO:0000256" key="1">
    <source>
        <dbReference type="SAM" id="Phobius"/>
    </source>
</evidence>
<dbReference type="RefSeq" id="WP_231923004.1">
    <property type="nucleotide sequence ID" value="NZ_JAFBBL010000001.1"/>
</dbReference>